<organism evidence="1 2">
    <name type="scientific">Brevibacterium phage LuckyBarnes</name>
    <dbReference type="NCBI Taxonomy" id="2027888"/>
    <lineage>
        <taxon>Viruses</taxon>
        <taxon>Duplodnaviria</taxon>
        <taxon>Heunggongvirae</taxon>
        <taxon>Uroviricota</taxon>
        <taxon>Caudoviricetes</taxon>
        <taxon>Luckybarnesvirus</taxon>
        <taxon>Luckybarnesvirus luckybarnes</taxon>
    </lineage>
</organism>
<sequence>MIHSVHTQLTRLQGGAAPDHQLIEVLENVKDEAKYLGCIVKEDGEKWPNASLRDAFFWADRAIVEARQFIRCETIRTTATPNTMVKLRSAVQYAVEKVEGCLA</sequence>
<evidence type="ECO:0000313" key="2">
    <source>
        <dbReference type="Proteomes" id="UP000224487"/>
    </source>
</evidence>
<accession>A0A249XNP9</accession>
<name>A0A249XNP9_9CAUD</name>
<gene>
    <name evidence="1" type="ORF">SEA_LUCKYBARNES_36</name>
</gene>
<dbReference type="EMBL" id="MF668275">
    <property type="protein sequence ID" value="ASZ73353.1"/>
    <property type="molecule type" value="Genomic_DNA"/>
</dbReference>
<proteinExistence type="predicted"/>
<reference evidence="2" key="1">
    <citation type="submission" date="2017-08" db="EMBL/GenBank/DDBJ databases">
        <authorList>
            <person name="de Groot N.N."/>
        </authorList>
    </citation>
    <scope>NUCLEOTIDE SEQUENCE [LARGE SCALE GENOMIC DNA]</scope>
</reference>
<keyword evidence="2" id="KW-1185">Reference proteome</keyword>
<dbReference type="Proteomes" id="UP000224487">
    <property type="component" value="Genome"/>
</dbReference>
<protein>
    <submittedName>
        <fullName evidence="1">Uncharacterized protein</fullName>
    </submittedName>
</protein>
<evidence type="ECO:0000313" key="1">
    <source>
        <dbReference type="EMBL" id="ASZ73353.1"/>
    </source>
</evidence>